<organism evidence="1 2">
    <name type="scientific">Hypoxylon rubiginosum</name>
    <dbReference type="NCBI Taxonomy" id="110542"/>
    <lineage>
        <taxon>Eukaryota</taxon>
        <taxon>Fungi</taxon>
        <taxon>Dikarya</taxon>
        <taxon>Ascomycota</taxon>
        <taxon>Pezizomycotina</taxon>
        <taxon>Sordariomycetes</taxon>
        <taxon>Xylariomycetidae</taxon>
        <taxon>Xylariales</taxon>
        <taxon>Hypoxylaceae</taxon>
        <taxon>Hypoxylon</taxon>
    </lineage>
</organism>
<accession>A0ACB9YK66</accession>
<dbReference type="Proteomes" id="UP001497700">
    <property type="component" value="Unassembled WGS sequence"/>
</dbReference>
<gene>
    <name evidence="1" type="ORF">F4820DRAFT_462192</name>
</gene>
<protein>
    <submittedName>
        <fullName evidence="1">Uncharacterized protein</fullName>
    </submittedName>
</protein>
<dbReference type="EMBL" id="MU393612">
    <property type="protein sequence ID" value="KAI4859809.1"/>
    <property type="molecule type" value="Genomic_DNA"/>
</dbReference>
<proteinExistence type="predicted"/>
<name>A0ACB9YK66_9PEZI</name>
<comment type="caution">
    <text evidence="1">The sequence shown here is derived from an EMBL/GenBank/DDBJ whole genome shotgun (WGS) entry which is preliminary data.</text>
</comment>
<reference evidence="1 2" key="1">
    <citation type="journal article" date="2022" name="New Phytol.">
        <title>Ecological generalism drives hyperdiversity of secondary metabolite gene clusters in xylarialean endophytes.</title>
        <authorList>
            <person name="Franco M.E.E."/>
            <person name="Wisecaver J.H."/>
            <person name="Arnold A.E."/>
            <person name="Ju Y.M."/>
            <person name="Slot J.C."/>
            <person name="Ahrendt S."/>
            <person name="Moore L.P."/>
            <person name="Eastman K.E."/>
            <person name="Scott K."/>
            <person name="Konkel Z."/>
            <person name="Mondo S.J."/>
            <person name="Kuo A."/>
            <person name="Hayes R.D."/>
            <person name="Haridas S."/>
            <person name="Andreopoulos B."/>
            <person name="Riley R."/>
            <person name="LaButti K."/>
            <person name="Pangilinan J."/>
            <person name="Lipzen A."/>
            <person name="Amirebrahimi M."/>
            <person name="Yan J."/>
            <person name="Adam C."/>
            <person name="Keymanesh K."/>
            <person name="Ng V."/>
            <person name="Louie K."/>
            <person name="Northen T."/>
            <person name="Drula E."/>
            <person name="Henrissat B."/>
            <person name="Hsieh H.M."/>
            <person name="Youens-Clark K."/>
            <person name="Lutzoni F."/>
            <person name="Miadlikowska J."/>
            <person name="Eastwood D.C."/>
            <person name="Hamelin R.C."/>
            <person name="Grigoriev I.V."/>
            <person name="U'Ren J.M."/>
        </authorList>
    </citation>
    <scope>NUCLEOTIDE SEQUENCE [LARGE SCALE GENOMIC DNA]</scope>
    <source>
        <strain evidence="1 2">CBS 119005</strain>
    </source>
</reference>
<keyword evidence="2" id="KW-1185">Reference proteome</keyword>
<sequence length="286" mass="32852">MATTPDQCSLDDGRKRWNVGMEMPKGKPRPTFIGESEKDRRSGSGTIEDPMIVWLGKIPDDAEVKTANEDIARQSAEKLEAITHIYIRCAVQDCKFIDRDGKRIHIWNPDSIHFHHGTATADPHMSLAFGTNAYNLVLYGYVYVDVDEDGKPTGLATGRDAENVDNEDDRVLELFVHDDEQLDCAPYCTKHMRYEALLNACQLAGSRACPRHEMVGLLDHWCRRTRWRTEAYDDHYCPCRHKLDGVMDHYCPCPHDQSRRTYAPKHCRHNIPPKAKLFHYCPFHIS</sequence>
<evidence type="ECO:0000313" key="1">
    <source>
        <dbReference type="EMBL" id="KAI4859809.1"/>
    </source>
</evidence>
<evidence type="ECO:0000313" key="2">
    <source>
        <dbReference type="Proteomes" id="UP001497700"/>
    </source>
</evidence>